<feature type="non-terminal residue" evidence="1">
    <location>
        <position position="311"/>
    </location>
</feature>
<dbReference type="Proteomes" id="UP000814128">
    <property type="component" value="Unassembled WGS sequence"/>
</dbReference>
<reference evidence="1" key="2">
    <citation type="journal article" date="2022" name="New Phytol.">
        <title>Evolutionary transition to the ectomycorrhizal habit in the genomes of a hyperdiverse lineage of mushroom-forming fungi.</title>
        <authorList>
            <person name="Looney B."/>
            <person name="Miyauchi S."/>
            <person name="Morin E."/>
            <person name="Drula E."/>
            <person name="Courty P.E."/>
            <person name="Kohler A."/>
            <person name="Kuo A."/>
            <person name="LaButti K."/>
            <person name="Pangilinan J."/>
            <person name="Lipzen A."/>
            <person name="Riley R."/>
            <person name="Andreopoulos W."/>
            <person name="He G."/>
            <person name="Johnson J."/>
            <person name="Nolan M."/>
            <person name="Tritt A."/>
            <person name="Barry K.W."/>
            <person name="Grigoriev I.V."/>
            <person name="Nagy L.G."/>
            <person name="Hibbett D."/>
            <person name="Henrissat B."/>
            <person name="Matheny P.B."/>
            <person name="Labbe J."/>
            <person name="Martin F.M."/>
        </authorList>
    </citation>
    <scope>NUCLEOTIDE SEQUENCE</scope>
    <source>
        <strain evidence="1">EC-137</strain>
    </source>
</reference>
<name>A0ACB8QGP6_9AGAM</name>
<proteinExistence type="predicted"/>
<accession>A0ACB8QGP6</accession>
<protein>
    <submittedName>
        <fullName evidence="1">Uncharacterized protein</fullName>
    </submittedName>
</protein>
<evidence type="ECO:0000313" key="1">
    <source>
        <dbReference type="EMBL" id="KAI0030984.1"/>
    </source>
</evidence>
<evidence type="ECO:0000313" key="2">
    <source>
        <dbReference type="Proteomes" id="UP000814128"/>
    </source>
</evidence>
<organism evidence="1 2">
    <name type="scientific">Vararia minispora EC-137</name>
    <dbReference type="NCBI Taxonomy" id="1314806"/>
    <lineage>
        <taxon>Eukaryota</taxon>
        <taxon>Fungi</taxon>
        <taxon>Dikarya</taxon>
        <taxon>Basidiomycota</taxon>
        <taxon>Agaricomycotina</taxon>
        <taxon>Agaricomycetes</taxon>
        <taxon>Russulales</taxon>
        <taxon>Lachnocladiaceae</taxon>
        <taxon>Vararia</taxon>
    </lineage>
</organism>
<gene>
    <name evidence="1" type="ORF">K488DRAFT_87233</name>
</gene>
<sequence>MTSSPAPLLRLPPEILEHLFLLLPSPCILSPLAQTCHHLRSAIYSPPDTHLWRTLFLRTLDDPRTCLTPLGLPLAPHAAQIDWQTRLTAALRASSIARSPKLCQPHERTRTLETLVMLARNLPPRPRQSKNVAFLNEALDGPGLLEWEEGWEPGEQERQMRARLRVIVGLERGFGANQLIAARARVYDMDRYSRRNAYGPFFVQPDHKPRRVDWEQIRAVHHAVAVYVGGREGGPHPLSSAFAQLRGAEETEVDKEKEGEVEDWAGVGGRWRMLFSFMDHRALMHFNHTRPLDTALLVSPHFFEASRAIGF</sequence>
<dbReference type="EMBL" id="MU273597">
    <property type="protein sequence ID" value="KAI0030984.1"/>
    <property type="molecule type" value="Genomic_DNA"/>
</dbReference>
<reference evidence="1" key="1">
    <citation type="submission" date="2021-02" db="EMBL/GenBank/DDBJ databases">
        <authorList>
            <consortium name="DOE Joint Genome Institute"/>
            <person name="Ahrendt S."/>
            <person name="Looney B.P."/>
            <person name="Miyauchi S."/>
            <person name="Morin E."/>
            <person name="Drula E."/>
            <person name="Courty P.E."/>
            <person name="Chicoki N."/>
            <person name="Fauchery L."/>
            <person name="Kohler A."/>
            <person name="Kuo A."/>
            <person name="Labutti K."/>
            <person name="Pangilinan J."/>
            <person name="Lipzen A."/>
            <person name="Riley R."/>
            <person name="Andreopoulos W."/>
            <person name="He G."/>
            <person name="Johnson J."/>
            <person name="Barry K.W."/>
            <person name="Grigoriev I.V."/>
            <person name="Nagy L."/>
            <person name="Hibbett D."/>
            <person name="Henrissat B."/>
            <person name="Matheny P.B."/>
            <person name="Labbe J."/>
            <person name="Martin F."/>
        </authorList>
    </citation>
    <scope>NUCLEOTIDE SEQUENCE</scope>
    <source>
        <strain evidence="1">EC-137</strain>
    </source>
</reference>
<keyword evidence="2" id="KW-1185">Reference proteome</keyword>
<comment type="caution">
    <text evidence="1">The sequence shown here is derived from an EMBL/GenBank/DDBJ whole genome shotgun (WGS) entry which is preliminary data.</text>
</comment>